<proteinExistence type="inferred from homology"/>
<evidence type="ECO:0000259" key="10">
    <source>
        <dbReference type="Pfam" id="PF02879"/>
    </source>
</evidence>
<dbReference type="Pfam" id="PF02880">
    <property type="entry name" value="PGM_PMM_III"/>
    <property type="match status" value="1"/>
</dbReference>
<dbReference type="SUPFAM" id="SSF53738">
    <property type="entry name" value="Phosphoglucomutase, first 3 domains"/>
    <property type="match status" value="3"/>
</dbReference>
<dbReference type="GO" id="GO:0000287">
    <property type="term" value="F:magnesium ion binding"/>
    <property type="evidence" value="ECO:0007669"/>
    <property type="project" value="InterPro"/>
</dbReference>
<feature type="domain" description="Alpha-D-phosphohexomutase alpha/beta/alpha" evidence="9">
    <location>
        <begin position="94"/>
        <end position="218"/>
    </location>
</feature>
<dbReference type="Proteomes" id="UP000294947">
    <property type="component" value="Unassembled WGS sequence"/>
</dbReference>
<dbReference type="SUPFAM" id="SSF55957">
    <property type="entry name" value="Phosphoglucomutase, C-terminal domain"/>
    <property type="match status" value="1"/>
</dbReference>
<dbReference type="InterPro" id="IPR005844">
    <property type="entry name" value="A-D-PHexomutase_a/b/a-I"/>
</dbReference>
<feature type="domain" description="Alpha-D-phosphohexomutase alpha/beta/alpha" evidence="11">
    <location>
        <begin position="352"/>
        <end position="459"/>
    </location>
</feature>
<evidence type="ECO:0000256" key="5">
    <source>
        <dbReference type="ARBA" id="ARBA00022842"/>
    </source>
</evidence>
<evidence type="ECO:0000256" key="1">
    <source>
        <dbReference type="ARBA" id="ARBA00001946"/>
    </source>
</evidence>
<organism evidence="12 13">
    <name type="scientific">Saccharopolyspora elongata</name>
    <dbReference type="NCBI Taxonomy" id="2530387"/>
    <lineage>
        <taxon>Bacteria</taxon>
        <taxon>Bacillati</taxon>
        <taxon>Actinomycetota</taxon>
        <taxon>Actinomycetes</taxon>
        <taxon>Pseudonocardiales</taxon>
        <taxon>Pseudonocardiaceae</taxon>
        <taxon>Saccharopolyspora</taxon>
    </lineage>
</organism>
<evidence type="ECO:0000256" key="8">
    <source>
        <dbReference type="SAM" id="MobiDB-lite"/>
    </source>
</evidence>
<keyword evidence="13" id="KW-1185">Reference proteome</keyword>
<evidence type="ECO:0000259" key="9">
    <source>
        <dbReference type="Pfam" id="PF02878"/>
    </source>
</evidence>
<comment type="caution">
    <text evidence="12">The sequence shown here is derived from an EMBL/GenBank/DDBJ whole genome shotgun (WGS) entry which is preliminary data.</text>
</comment>
<dbReference type="AlphaFoldDB" id="A0A4R4Y1Y5"/>
<dbReference type="InterPro" id="IPR016066">
    <property type="entry name" value="A-D-PHexomutase_CS"/>
</dbReference>
<feature type="region of interest" description="Disordered" evidence="8">
    <location>
        <begin position="22"/>
        <end position="46"/>
    </location>
</feature>
<dbReference type="InterPro" id="IPR016055">
    <property type="entry name" value="A-D-PHexomutase_a/b/a-I/II/III"/>
</dbReference>
<evidence type="ECO:0000313" key="13">
    <source>
        <dbReference type="Proteomes" id="UP000294947"/>
    </source>
</evidence>
<dbReference type="Pfam" id="PF02878">
    <property type="entry name" value="PGM_PMM_I"/>
    <property type="match status" value="1"/>
</dbReference>
<evidence type="ECO:0000256" key="2">
    <source>
        <dbReference type="ARBA" id="ARBA00010231"/>
    </source>
</evidence>
<gene>
    <name evidence="12" type="ORF">E1288_39625</name>
</gene>
<evidence type="ECO:0000313" key="12">
    <source>
        <dbReference type="EMBL" id="TDD38076.1"/>
    </source>
</evidence>
<dbReference type="PRINTS" id="PR00509">
    <property type="entry name" value="PGMPMM"/>
</dbReference>
<accession>A0A4R4Y1Y5</accession>
<reference evidence="12 13" key="1">
    <citation type="submission" date="2019-03" db="EMBL/GenBank/DDBJ databases">
        <title>Draft genome sequences of novel Actinobacteria.</title>
        <authorList>
            <person name="Sahin N."/>
            <person name="Ay H."/>
            <person name="Saygin H."/>
        </authorList>
    </citation>
    <scope>NUCLEOTIDE SEQUENCE [LARGE SCALE GENOMIC DNA]</scope>
    <source>
        <strain evidence="12 13">7K502</strain>
    </source>
</reference>
<dbReference type="GO" id="GO:0005975">
    <property type="term" value="P:carbohydrate metabolic process"/>
    <property type="evidence" value="ECO:0007669"/>
    <property type="project" value="InterPro"/>
</dbReference>
<dbReference type="PROSITE" id="PS00710">
    <property type="entry name" value="PGM_PMM"/>
    <property type="match status" value="1"/>
</dbReference>
<evidence type="ECO:0000256" key="6">
    <source>
        <dbReference type="ARBA" id="ARBA00023235"/>
    </source>
</evidence>
<dbReference type="PANTHER" id="PTHR43771:SF1">
    <property type="entry name" value="PHOSPHOMANNOMUTASE"/>
    <property type="match status" value="1"/>
</dbReference>
<evidence type="ECO:0000256" key="4">
    <source>
        <dbReference type="ARBA" id="ARBA00022723"/>
    </source>
</evidence>
<comment type="cofactor">
    <cofactor evidence="1">
        <name>Mg(2+)</name>
        <dbReference type="ChEBI" id="CHEBI:18420"/>
    </cofactor>
</comment>
<keyword evidence="6" id="KW-0413">Isomerase</keyword>
<evidence type="ECO:0000256" key="3">
    <source>
        <dbReference type="ARBA" id="ARBA00022553"/>
    </source>
</evidence>
<evidence type="ECO:0000256" key="7">
    <source>
        <dbReference type="RuleBase" id="RU004326"/>
    </source>
</evidence>
<dbReference type="PANTHER" id="PTHR43771">
    <property type="entry name" value="PHOSPHOMANNOMUTASE"/>
    <property type="match status" value="1"/>
</dbReference>
<dbReference type="Gene3D" id="3.40.120.10">
    <property type="entry name" value="Alpha-D-Glucose-1,6-Bisphosphate, subunit A, domain 3"/>
    <property type="match status" value="3"/>
</dbReference>
<dbReference type="Pfam" id="PF02879">
    <property type="entry name" value="PGM_PMM_II"/>
    <property type="match status" value="1"/>
</dbReference>
<dbReference type="InterPro" id="IPR005845">
    <property type="entry name" value="A-D-PHexomutase_a/b/a-II"/>
</dbReference>
<dbReference type="InterPro" id="IPR036900">
    <property type="entry name" value="A-D-PHexomutase_C_sf"/>
</dbReference>
<keyword evidence="3" id="KW-0597">Phosphoprotein</keyword>
<dbReference type="GO" id="GO:0016868">
    <property type="term" value="F:intramolecular phosphotransferase activity"/>
    <property type="evidence" value="ECO:0007669"/>
    <property type="project" value="InterPro"/>
</dbReference>
<name>A0A4R4Y1Y5_9PSEU</name>
<dbReference type="EMBL" id="SMKW01000090">
    <property type="protein sequence ID" value="TDD38076.1"/>
    <property type="molecule type" value="Genomic_DNA"/>
</dbReference>
<keyword evidence="5 7" id="KW-0460">Magnesium</keyword>
<sequence length="563" mass="59122">MRGRAWEVCAVAVSRETATACQAPGASGTSRAEPQTPPGSGIPRRCKLLGGPSGWRRFKDEERNDIRQRALEPGTHLPVGENQVNPPLGPRPSADGWRGVIGDEFTAANAATVAACILRVVRQAQSCDDLLIGFDGREQGEAAANAVAAAAQALGVRRNIVVPHLPTPTATHAVRTGAADAALLITASHNPPNWNGVKAKVAPGAPLTSEAERRVVELLSGPADPSPPPGDARATTTWKPAADLTDPHVAAAAALTREPARRRLRVVVDGLHGVAGTPMANLCTALGWRPIPVGCQPMPDFGGLIPDPSSPASRTRAAREVLASGADLGIVLDGDGDRMYVLDERGDSVLPHELFALLLEHRGADEPTGAARRVAITVATGTIVHRVAERLGYEIDEHPIGFKHLSPLLAQGLAAAACGGVGDLGFAEHGLDRDPFAAVAALADVLHRTRAPLSVLVDDVRTRNGALRWFETRVPGSAGPDRLRAIGVRALAEVLGARPQRITEVDGIKCWLGDGQWFLLRPSSTEGGIRLYGELADTPHVAAQLDKLTGMVRADIGAGPHRK</sequence>
<dbReference type="OrthoDB" id="9803322at2"/>
<protein>
    <submittedName>
        <fullName evidence="12">Phosphoglucomutase</fullName>
    </submittedName>
</protein>
<dbReference type="InterPro" id="IPR005841">
    <property type="entry name" value="Alpha-D-phosphohexomutase_SF"/>
</dbReference>
<evidence type="ECO:0000259" key="11">
    <source>
        <dbReference type="Pfam" id="PF02880"/>
    </source>
</evidence>
<feature type="region of interest" description="Disordered" evidence="8">
    <location>
        <begin position="72"/>
        <end position="96"/>
    </location>
</feature>
<feature type="domain" description="Alpha-D-phosphohexomutase alpha/beta/alpha" evidence="10">
    <location>
        <begin position="256"/>
        <end position="346"/>
    </location>
</feature>
<dbReference type="InterPro" id="IPR005846">
    <property type="entry name" value="A-D-PHexomutase_a/b/a-III"/>
</dbReference>
<dbReference type="Gene3D" id="3.30.310.50">
    <property type="entry name" value="Alpha-D-phosphohexomutase, C-terminal domain"/>
    <property type="match status" value="1"/>
</dbReference>
<keyword evidence="4 7" id="KW-0479">Metal-binding</keyword>
<comment type="similarity">
    <text evidence="2 7">Belongs to the phosphohexose mutase family.</text>
</comment>